<evidence type="ECO:0000313" key="3">
    <source>
        <dbReference type="Proteomes" id="UP000030759"/>
    </source>
</evidence>
<dbReference type="GO" id="GO:0003690">
    <property type="term" value="F:double-stranded DNA binding"/>
    <property type="evidence" value="ECO:0007669"/>
    <property type="project" value="TreeGrafter"/>
</dbReference>
<keyword evidence="1" id="KW-0175">Coiled coil</keyword>
<dbReference type="GO" id="GO:0001673">
    <property type="term" value="C:male germ cell nucleus"/>
    <property type="evidence" value="ECO:0007669"/>
    <property type="project" value="TreeGrafter"/>
</dbReference>
<accession>A0A061INV9</accession>
<sequence>MEKQKPFTLFVPPRLSSSQVSAVKPQTAGGDSIYFKAASKCTESDFGVPFAMSSLSKSRENIDTDPALQKLSILPMLEQVVNSGSCHYQEGLNDSDFENSEPMSRLYSKLYKEAEKIKKWKLNIESELKQKENKLQENRKIIEAQRKAIQELQV</sequence>
<evidence type="ECO:0000256" key="1">
    <source>
        <dbReference type="SAM" id="Coils"/>
    </source>
</evidence>
<dbReference type="GO" id="GO:0000801">
    <property type="term" value="C:central element"/>
    <property type="evidence" value="ECO:0007669"/>
    <property type="project" value="TreeGrafter"/>
</dbReference>
<name>A0A061INV9_CRIGR</name>
<organism evidence="2 3">
    <name type="scientific">Cricetulus griseus</name>
    <name type="common">Chinese hamster</name>
    <name type="synonym">Cricetulus barabensis griseus</name>
    <dbReference type="NCBI Taxonomy" id="10029"/>
    <lineage>
        <taxon>Eukaryota</taxon>
        <taxon>Metazoa</taxon>
        <taxon>Chordata</taxon>
        <taxon>Craniata</taxon>
        <taxon>Vertebrata</taxon>
        <taxon>Euteleostomi</taxon>
        <taxon>Mammalia</taxon>
        <taxon>Eutheria</taxon>
        <taxon>Euarchontoglires</taxon>
        <taxon>Glires</taxon>
        <taxon>Rodentia</taxon>
        <taxon>Myomorpha</taxon>
        <taxon>Muroidea</taxon>
        <taxon>Cricetidae</taxon>
        <taxon>Cricetinae</taxon>
        <taxon>Cricetulus</taxon>
    </lineage>
</organism>
<protein>
    <submittedName>
        <fullName evidence="2">Synaptonemal complex protein 1</fullName>
    </submittedName>
</protein>
<dbReference type="GO" id="GO:0000802">
    <property type="term" value="C:transverse filament"/>
    <property type="evidence" value="ECO:0007669"/>
    <property type="project" value="TreeGrafter"/>
</dbReference>
<dbReference type="GO" id="GO:0051878">
    <property type="term" value="P:lateral element assembly"/>
    <property type="evidence" value="ECO:0007669"/>
    <property type="project" value="TreeGrafter"/>
</dbReference>
<dbReference type="GO" id="GO:0051026">
    <property type="term" value="P:chiasma assembly"/>
    <property type="evidence" value="ECO:0007669"/>
    <property type="project" value="TreeGrafter"/>
</dbReference>
<gene>
    <name evidence="2" type="ORF">H671_1g3178</name>
</gene>
<dbReference type="Pfam" id="PF05483">
    <property type="entry name" value="SCP-1"/>
    <property type="match status" value="1"/>
</dbReference>
<dbReference type="PANTHER" id="PTHR46918:SF1">
    <property type="entry name" value="SYNAPTONEMAL COMPLEX PROTEIN 1"/>
    <property type="match status" value="1"/>
</dbReference>
<dbReference type="EMBL" id="KE666123">
    <property type="protein sequence ID" value="ERE88275.1"/>
    <property type="molecule type" value="Genomic_DNA"/>
</dbReference>
<dbReference type="InterPro" id="IPR008827">
    <property type="entry name" value="SYCP1"/>
</dbReference>
<dbReference type="Proteomes" id="UP000030759">
    <property type="component" value="Unassembled WGS sequence"/>
</dbReference>
<proteinExistence type="predicted"/>
<dbReference type="AlphaFoldDB" id="A0A061INV9"/>
<dbReference type="PANTHER" id="PTHR46918">
    <property type="entry name" value="SYNAPTONEMAL COMPLEX PROTEIN 1"/>
    <property type="match status" value="1"/>
</dbReference>
<reference evidence="3" key="1">
    <citation type="journal article" date="2013" name="Nat. Biotechnol.">
        <title>Chinese hamster genome sequenced from sorted chromosomes.</title>
        <authorList>
            <person name="Brinkrolf K."/>
            <person name="Rupp O."/>
            <person name="Laux H."/>
            <person name="Kollin F."/>
            <person name="Ernst W."/>
            <person name="Linke B."/>
            <person name="Kofler R."/>
            <person name="Romand S."/>
            <person name="Hesse F."/>
            <person name="Budach W.E."/>
            <person name="Galosy S."/>
            <person name="Muller D."/>
            <person name="Noll T."/>
            <person name="Wienberg J."/>
            <person name="Jostock T."/>
            <person name="Leonard M."/>
            <person name="Grillari J."/>
            <person name="Tauch A."/>
            <person name="Goesmann A."/>
            <person name="Helk B."/>
            <person name="Mott J.E."/>
            <person name="Puhler A."/>
            <person name="Borth N."/>
        </authorList>
    </citation>
    <scope>NUCLEOTIDE SEQUENCE [LARGE SCALE GENOMIC DNA]</scope>
    <source>
        <strain evidence="3">17A/GY</strain>
    </source>
</reference>
<evidence type="ECO:0000313" key="2">
    <source>
        <dbReference type="EMBL" id="ERE88275.1"/>
    </source>
</evidence>
<dbReference type="GO" id="GO:0000711">
    <property type="term" value="P:meiotic DNA repair synthesis"/>
    <property type="evidence" value="ECO:0007669"/>
    <property type="project" value="TreeGrafter"/>
</dbReference>
<feature type="coiled-coil region" evidence="1">
    <location>
        <begin position="117"/>
        <end position="152"/>
    </location>
</feature>